<evidence type="ECO:0000256" key="13">
    <source>
        <dbReference type="SAM" id="Coils"/>
    </source>
</evidence>
<dbReference type="InterPro" id="IPR009386">
    <property type="entry name" value="ZapG-like"/>
</dbReference>
<dbReference type="Pfam" id="PF06295">
    <property type="entry name" value="ZapG-like"/>
    <property type="match status" value="1"/>
</dbReference>
<reference evidence="17" key="1">
    <citation type="journal article" date="2019" name="Int. J. Syst. Evol. Microbiol.">
        <title>The Global Catalogue of Microorganisms (GCM) 10K type strain sequencing project: providing services to taxonomists for standard genome sequencing and annotation.</title>
        <authorList>
            <consortium name="The Broad Institute Genomics Platform"/>
            <consortium name="The Broad Institute Genome Sequencing Center for Infectious Disease"/>
            <person name="Wu L."/>
            <person name="Ma J."/>
        </authorList>
    </citation>
    <scope>NUCLEOTIDE SEQUENCE [LARGE SCALE GENOMIC DNA]</scope>
    <source>
        <strain evidence="17">JCM 17805</strain>
    </source>
</reference>
<evidence type="ECO:0000256" key="6">
    <source>
        <dbReference type="ARBA" id="ARBA00022960"/>
    </source>
</evidence>
<evidence type="ECO:0000256" key="4">
    <source>
        <dbReference type="ARBA" id="ARBA00022618"/>
    </source>
</evidence>
<dbReference type="EMBL" id="BAABFL010000007">
    <property type="protein sequence ID" value="GAA4647856.1"/>
    <property type="molecule type" value="Genomic_DNA"/>
</dbReference>
<keyword evidence="9" id="KW-0131">Cell cycle</keyword>
<comment type="caution">
    <text evidence="16">The sequence shown here is derived from an EMBL/GenBank/DDBJ whole genome shotgun (WGS) entry which is preliminary data.</text>
</comment>
<feature type="region of interest" description="Disordered" evidence="14">
    <location>
        <begin position="106"/>
        <end position="157"/>
    </location>
</feature>
<evidence type="ECO:0000256" key="3">
    <source>
        <dbReference type="ARBA" id="ARBA00022519"/>
    </source>
</evidence>
<accession>A0ABP8UY63</accession>
<keyword evidence="2" id="KW-1003">Cell membrane</keyword>
<evidence type="ECO:0000256" key="5">
    <source>
        <dbReference type="ARBA" id="ARBA00022692"/>
    </source>
</evidence>
<organism evidence="16 17">
    <name type="scientific">Kistimonas scapharcae</name>
    <dbReference type="NCBI Taxonomy" id="1036133"/>
    <lineage>
        <taxon>Bacteria</taxon>
        <taxon>Pseudomonadati</taxon>
        <taxon>Pseudomonadota</taxon>
        <taxon>Gammaproteobacteria</taxon>
        <taxon>Oceanospirillales</taxon>
        <taxon>Endozoicomonadaceae</taxon>
        <taxon>Kistimonas</taxon>
    </lineage>
</organism>
<dbReference type="PANTHER" id="PTHR39579">
    <property type="entry name" value="INNER MEMBRANE PROTEIN YHCB"/>
    <property type="match status" value="1"/>
</dbReference>
<dbReference type="PANTHER" id="PTHR39579:SF1">
    <property type="entry name" value="INNER MEMBRANE PROTEIN YHCB"/>
    <property type="match status" value="1"/>
</dbReference>
<evidence type="ECO:0000256" key="9">
    <source>
        <dbReference type="ARBA" id="ARBA00023306"/>
    </source>
</evidence>
<dbReference type="RefSeq" id="WP_345192766.1">
    <property type="nucleotide sequence ID" value="NZ_BAABFL010000007.1"/>
</dbReference>
<keyword evidence="6" id="KW-0133">Cell shape</keyword>
<evidence type="ECO:0000256" key="10">
    <source>
        <dbReference type="ARBA" id="ARBA00035657"/>
    </source>
</evidence>
<feature type="coiled-coil region" evidence="13">
    <location>
        <begin position="36"/>
        <end position="63"/>
    </location>
</feature>
<keyword evidence="17" id="KW-1185">Reference proteome</keyword>
<evidence type="ECO:0000256" key="2">
    <source>
        <dbReference type="ARBA" id="ARBA00022475"/>
    </source>
</evidence>
<keyword evidence="4" id="KW-0132">Cell division</keyword>
<feature type="transmembrane region" description="Helical" evidence="15">
    <location>
        <begin position="6"/>
        <end position="29"/>
    </location>
</feature>
<dbReference type="Proteomes" id="UP001500604">
    <property type="component" value="Unassembled WGS sequence"/>
</dbReference>
<evidence type="ECO:0000256" key="1">
    <source>
        <dbReference type="ARBA" id="ARBA00004377"/>
    </source>
</evidence>
<evidence type="ECO:0000313" key="17">
    <source>
        <dbReference type="Proteomes" id="UP001500604"/>
    </source>
</evidence>
<sequence length="157" mass="17164">METANLLWMTGGLAFFTGLVMGMVINHLLGGSRTGSSQLRKQLDKAEAELNEYREKVADHFSTTAHLVNRMTESYRDVHEHMAASANELCTDELTRQRLNDALLGSNSLLSGKSDEKSSQGMVEAPKDYALKSDPEEAGTLADNFGLDNTKKAVNNA</sequence>
<evidence type="ECO:0000313" key="16">
    <source>
        <dbReference type="EMBL" id="GAA4647856.1"/>
    </source>
</evidence>
<keyword evidence="13" id="KW-0175">Coiled coil</keyword>
<evidence type="ECO:0000256" key="8">
    <source>
        <dbReference type="ARBA" id="ARBA00023136"/>
    </source>
</evidence>
<keyword evidence="5 15" id="KW-0812">Transmembrane</keyword>
<keyword evidence="3" id="KW-0997">Cell inner membrane</keyword>
<name>A0ABP8UY63_9GAMM</name>
<feature type="compositionally biased region" description="Basic and acidic residues" evidence="14">
    <location>
        <begin position="125"/>
        <end position="135"/>
    </location>
</feature>
<keyword evidence="8 15" id="KW-0472">Membrane</keyword>
<proteinExistence type="inferred from homology"/>
<comment type="subcellular location">
    <subcellularLocation>
        <location evidence="1">Cell inner membrane</location>
        <topology evidence="1">Single-pass membrane protein</topology>
    </subcellularLocation>
</comment>
<keyword evidence="7 15" id="KW-1133">Transmembrane helix</keyword>
<evidence type="ECO:0000256" key="12">
    <source>
        <dbReference type="ARBA" id="ARBA00035727"/>
    </source>
</evidence>
<gene>
    <name evidence="16" type="ORF">GCM10023116_01180</name>
</gene>
<evidence type="ECO:0000256" key="7">
    <source>
        <dbReference type="ARBA" id="ARBA00022989"/>
    </source>
</evidence>
<protein>
    <recommendedName>
        <fullName evidence="11">Z-ring associated protein G</fullName>
    </recommendedName>
    <alternativeName>
        <fullName evidence="12">Cell division protein ZapG</fullName>
    </alternativeName>
</protein>
<evidence type="ECO:0000256" key="11">
    <source>
        <dbReference type="ARBA" id="ARBA00035703"/>
    </source>
</evidence>
<comment type="similarity">
    <text evidence="10">Belongs to the ZapG family.</text>
</comment>
<evidence type="ECO:0000256" key="14">
    <source>
        <dbReference type="SAM" id="MobiDB-lite"/>
    </source>
</evidence>
<evidence type="ECO:0000256" key="15">
    <source>
        <dbReference type="SAM" id="Phobius"/>
    </source>
</evidence>